<evidence type="ECO:0000256" key="6">
    <source>
        <dbReference type="ARBA" id="ARBA00022898"/>
    </source>
</evidence>
<evidence type="ECO:0000256" key="2">
    <source>
        <dbReference type="ARBA" id="ARBA00007441"/>
    </source>
</evidence>
<comment type="cofactor">
    <cofactor evidence="1">
        <name>pyridoxal 5'-phosphate</name>
        <dbReference type="ChEBI" id="CHEBI:597326"/>
    </cofactor>
</comment>
<reference evidence="8" key="2">
    <citation type="submission" date="2021-04" db="EMBL/GenBank/DDBJ databases">
        <authorList>
            <person name="Gilroy R."/>
        </authorList>
    </citation>
    <scope>NUCLEOTIDE SEQUENCE</scope>
    <source>
        <strain evidence="8">ChiGjej1B1-98</strain>
    </source>
</reference>
<dbReference type="FunFam" id="3.40.640.10:FF:000053">
    <property type="entry name" value="Aminotransferase, class I"/>
    <property type="match status" value="1"/>
</dbReference>
<gene>
    <name evidence="8" type="ORF">H9830_10140</name>
</gene>
<dbReference type="InterPro" id="IPR050859">
    <property type="entry name" value="Class-I_PLP-dep_aminotransf"/>
</dbReference>
<name>A0A9D1YVR7_9MICO</name>
<dbReference type="InterPro" id="IPR015424">
    <property type="entry name" value="PyrdxlP-dep_Trfase"/>
</dbReference>
<dbReference type="Pfam" id="PF00155">
    <property type="entry name" value="Aminotran_1_2"/>
    <property type="match status" value="1"/>
</dbReference>
<dbReference type="GO" id="GO:0008483">
    <property type="term" value="F:transaminase activity"/>
    <property type="evidence" value="ECO:0007669"/>
    <property type="project" value="UniProtKB-KW"/>
</dbReference>
<organism evidence="8 9">
    <name type="scientific">Candidatus Agrococcus pullicola</name>
    <dbReference type="NCBI Taxonomy" id="2838429"/>
    <lineage>
        <taxon>Bacteria</taxon>
        <taxon>Bacillati</taxon>
        <taxon>Actinomycetota</taxon>
        <taxon>Actinomycetes</taxon>
        <taxon>Micrococcales</taxon>
        <taxon>Microbacteriaceae</taxon>
        <taxon>Agrococcus</taxon>
    </lineage>
</organism>
<feature type="domain" description="Aminotransferase class I/classII large" evidence="7">
    <location>
        <begin position="63"/>
        <end position="395"/>
    </location>
</feature>
<evidence type="ECO:0000256" key="5">
    <source>
        <dbReference type="ARBA" id="ARBA00022679"/>
    </source>
</evidence>
<keyword evidence="6" id="KW-0663">Pyridoxal phosphate</keyword>
<keyword evidence="4 8" id="KW-0032">Aminotransferase</keyword>
<dbReference type="InterPro" id="IPR004839">
    <property type="entry name" value="Aminotransferase_I/II_large"/>
</dbReference>
<evidence type="ECO:0000313" key="8">
    <source>
        <dbReference type="EMBL" id="HIY66623.1"/>
    </source>
</evidence>
<dbReference type="InterPro" id="IPR015422">
    <property type="entry name" value="PyrdxlP-dep_Trfase_small"/>
</dbReference>
<dbReference type="InterPro" id="IPR015421">
    <property type="entry name" value="PyrdxlP-dep_Trfase_major"/>
</dbReference>
<evidence type="ECO:0000256" key="4">
    <source>
        <dbReference type="ARBA" id="ARBA00022576"/>
    </source>
</evidence>
<dbReference type="PANTHER" id="PTHR42790">
    <property type="entry name" value="AMINOTRANSFERASE"/>
    <property type="match status" value="1"/>
</dbReference>
<accession>A0A9D1YVR7</accession>
<dbReference type="Gene3D" id="3.40.640.10">
    <property type="entry name" value="Type I PLP-dependent aspartate aminotransferase-like (Major domain)"/>
    <property type="match status" value="1"/>
</dbReference>
<comment type="caution">
    <text evidence="8">The sequence shown here is derived from an EMBL/GenBank/DDBJ whole genome shotgun (WGS) entry which is preliminary data.</text>
</comment>
<dbReference type="Gene3D" id="3.90.1150.10">
    <property type="entry name" value="Aspartate Aminotransferase, domain 1"/>
    <property type="match status" value="1"/>
</dbReference>
<proteinExistence type="inferred from homology"/>
<dbReference type="GO" id="GO:0030170">
    <property type="term" value="F:pyridoxal phosphate binding"/>
    <property type="evidence" value="ECO:0007669"/>
    <property type="project" value="InterPro"/>
</dbReference>
<evidence type="ECO:0000256" key="3">
    <source>
        <dbReference type="ARBA" id="ARBA00011738"/>
    </source>
</evidence>
<dbReference type="PANTHER" id="PTHR42790:SF19">
    <property type="entry name" value="KYNURENINE_ALPHA-AMINOADIPATE AMINOTRANSFERASE, MITOCHONDRIAL"/>
    <property type="match status" value="1"/>
</dbReference>
<dbReference type="GO" id="GO:1901605">
    <property type="term" value="P:alpha-amino acid metabolic process"/>
    <property type="evidence" value="ECO:0007669"/>
    <property type="project" value="TreeGrafter"/>
</dbReference>
<protein>
    <submittedName>
        <fullName evidence="8">PLP-dependent aminotransferase family protein</fullName>
    </submittedName>
</protein>
<dbReference type="Proteomes" id="UP000824005">
    <property type="component" value="Unassembled WGS sequence"/>
</dbReference>
<reference evidence="8" key="1">
    <citation type="journal article" date="2021" name="PeerJ">
        <title>Extensive microbial diversity within the chicken gut microbiome revealed by metagenomics and culture.</title>
        <authorList>
            <person name="Gilroy R."/>
            <person name="Ravi A."/>
            <person name="Getino M."/>
            <person name="Pursley I."/>
            <person name="Horton D.L."/>
            <person name="Alikhan N.F."/>
            <person name="Baker D."/>
            <person name="Gharbi K."/>
            <person name="Hall N."/>
            <person name="Watson M."/>
            <person name="Adriaenssens E.M."/>
            <person name="Foster-Nyarko E."/>
            <person name="Jarju S."/>
            <person name="Secka A."/>
            <person name="Antonio M."/>
            <person name="Oren A."/>
            <person name="Chaudhuri R.R."/>
            <person name="La Ragione R."/>
            <person name="Hildebrand F."/>
            <person name="Pallen M.J."/>
        </authorList>
    </citation>
    <scope>NUCLEOTIDE SEQUENCE</scope>
    <source>
        <strain evidence="8">ChiGjej1B1-98</strain>
    </source>
</reference>
<comment type="similarity">
    <text evidence="2">Belongs to the class-I pyridoxal-phosphate-dependent aminotransferase family.</text>
</comment>
<dbReference type="CDD" id="cd00609">
    <property type="entry name" value="AAT_like"/>
    <property type="match status" value="1"/>
</dbReference>
<comment type="subunit">
    <text evidence="3">Homodimer.</text>
</comment>
<dbReference type="EMBL" id="DXDC01000309">
    <property type="protein sequence ID" value="HIY66623.1"/>
    <property type="molecule type" value="Genomic_DNA"/>
</dbReference>
<evidence type="ECO:0000313" key="9">
    <source>
        <dbReference type="Proteomes" id="UP000824005"/>
    </source>
</evidence>
<evidence type="ECO:0000259" key="7">
    <source>
        <dbReference type="Pfam" id="PF00155"/>
    </source>
</evidence>
<dbReference type="AlphaFoldDB" id="A0A9D1YVR7"/>
<keyword evidence="5" id="KW-0808">Transferase</keyword>
<dbReference type="SUPFAM" id="SSF53383">
    <property type="entry name" value="PLP-dependent transferases"/>
    <property type="match status" value="1"/>
</dbReference>
<evidence type="ECO:0000256" key="1">
    <source>
        <dbReference type="ARBA" id="ARBA00001933"/>
    </source>
</evidence>
<sequence>MNESSTANALPLAHRTGNFVGSVIDSSTTLLAGRTHDIVKFAMGAPGEDLIPVEQLDEISGRYSKGRFDYGETAGEPALIEQIVALTEAHGFPTADDRIVVTGGAMQGLDIACKLFVNPGDLVVVEGPTYTNANATALSYGARLLEAPTDEHGLVVDALPDLVRFAGATPKLIYCIPNFQNPSGTTMPAHRRERLLELAERWNAVIVDDDPYGVLRFEGERQPTFHELSPNNPRIVSTRTFSKILAPGLRVGWLDVSPEITPLIVAAKQAMDTCTSVPMQHLVSDFMRAGYLDEHLGRVIPMYRERRDRMRAALADTFGNDAVATDPSGGFFLWLALKNQLSQVDTEALVPDAIDAGVAYIPGPAFSTRGDFRNALRLCFATNEPARIDEGVRRLSDVLYRAAGERGAA</sequence>